<evidence type="ECO:0008006" key="3">
    <source>
        <dbReference type="Google" id="ProtNLM"/>
    </source>
</evidence>
<dbReference type="RefSeq" id="WP_046281926.1">
    <property type="nucleotide sequence ID" value="NZ_LATL02000036.1"/>
</dbReference>
<sequence length="299" mass="32664">MFIGKSNWTTRLILGSSVAVFTVITSGEVTQAQMSGGHADHHHLMVGVDGLETLSTGEFIGLPNPNYNRLSLLFPHQHEPVEISHFHAIGVYSYTSPEDLTVLPTSTNNNLPEARFDLPPIHLFPGTGVFSGQYISMKTDEHMYSDLKTRPIAHLTDDLSDPYVNAIYNTGNGRWQGLLGEETTIALELIEITPGLRISNSKGEDLFDGVGDNYPLGKGDDWSFTPTFSVAEDAPSDIYSAKFRLLDVTSDSNHTAFLPSGTFTLNFKPVPEPSTLLGFAGLGLMMLASKFTTKPNKLD</sequence>
<evidence type="ECO:0000313" key="2">
    <source>
        <dbReference type="Proteomes" id="UP000033607"/>
    </source>
</evidence>
<dbReference type="InterPro" id="IPR013424">
    <property type="entry name" value="Ice-binding_C"/>
</dbReference>
<protein>
    <recommendedName>
        <fullName evidence="3">PEP-CTERM protein-sorting domain-containing protein</fullName>
    </recommendedName>
</protein>
<reference evidence="1 2" key="1">
    <citation type="submission" date="2015-06" db="EMBL/GenBank/DDBJ databases">
        <title>Draft genome assembly of filamentous brackish cyanobacterium Limnoraphis robusta strain CS-951.</title>
        <authorList>
            <person name="Willis A."/>
            <person name="Parks M."/>
            <person name="Burford M.A."/>
        </authorList>
    </citation>
    <scope>NUCLEOTIDE SEQUENCE [LARGE SCALE GENOMIC DNA]</scope>
    <source>
        <strain evidence="1 2">CS-951</strain>
    </source>
</reference>
<organism evidence="1 2">
    <name type="scientific">Limnoraphis robusta CS-951</name>
    <dbReference type="NCBI Taxonomy" id="1637645"/>
    <lineage>
        <taxon>Bacteria</taxon>
        <taxon>Bacillati</taxon>
        <taxon>Cyanobacteriota</taxon>
        <taxon>Cyanophyceae</taxon>
        <taxon>Oscillatoriophycideae</taxon>
        <taxon>Oscillatoriales</taxon>
        <taxon>Sirenicapillariaceae</taxon>
        <taxon>Limnoraphis</taxon>
    </lineage>
</organism>
<name>A0A0F5Y9N7_9CYAN</name>
<dbReference type="NCBIfam" id="NF040463">
    <property type="entry name" value="all3515_fam"/>
    <property type="match status" value="1"/>
</dbReference>
<gene>
    <name evidence="1" type="ORF">WN50_28135</name>
</gene>
<evidence type="ECO:0000313" key="1">
    <source>
        <dbReference type="EMBL" id="KKD34930.1"/>
    </source>
</evidence>
<dbReference type="AlphaFoldDB" id="A0A0F5Y9N7"/>
<dbReference type="NCBIfam" id="TIGR02595">
    <property type="entry name" value="PEP_CTERM"/>
    <property type="match status" value="1"/>
</dbReference>
<dbReference type="OrthoDB" id="483240at2"/>
<comment type="caution">
    <text evidence="1">The sequence shown here is derived from an EMBL/GenBank/DDBJ whole genome shotgun (WGS) entry which is preliminary data.</text>
</comment>
<accession>A0A0F5Y9N7</accession>
<proteinExistence type="predicted"/>
<dbReference type="EMBL" id="LATL02000036">
    <property type="protein sequence ID" value="KKD34930.1"/>
    <property type="molecule type" value="Genomic_DNA"/>
</dbReference>
<dbReference type="Proteomes" id="UP000033607">
    <property type="component" value="Unassembled WGS sequence"/>
</dbReference>